<evidence type="ECO:0000313" key="3">
    <source>
        <dbReference type="EMBL" id="ERP39402.1"/>
    </source>
</evidence>
<reference evidence="3 4" key="1">
    <citation type="journal article" date="2013" name="Environ. Microbiol.">
        <title>Genome analysis of Chitinivibrio alkaliphilus gen. nov., sp. nov., a novel extremely haloalkaliphilic anaerobic chitinolytic bacterium from the candidate phylum Termite Group 3.</title>
        <authorList>
            <person name="Sorokin D.Y."/>
            <person name="Gumerov V.M."/>
            <person name="Rakitin A.L."/>
            <person name="Beletsky A.V."/>
            <person name="Damste J.S."/>
            <person name="Muyzer G."/>
            <person name="Mardanov A.V."/>
            <person name="Ravin N.V."/>
        </authorList>
    </citation>
    <scope>NUCLEOTIDE SEQUENCE [LARGE SCALE GENOMIC DNA]</scope>
    <source>
        <strain evidence="3 4">ACht1</strain>
    </source>
</reference>
<sequence>MKCNRHEEEGFLYVLGDLTESERVAYEEHMEECVFCARETAEYKRFFSLVRSDGGLETTVDPRRDAQIRRAIIAMRDRRYRWSLPLSFLIKKGTVAMCIVGVGFLSGLFVAGNVVMPNHGAPGGSPLVLEDSLPSDSLRDFHEGDGRSIRPVGVQQQR</sequence>
<protein>
    <recommendedName>
        <fullName evidence="5">Zinc-finger domain-containing protein</fullName>
    </recommendedName>
</protein>
<keyword evidence="4" id="KW-1185">Reference proteome</keyword>
<feature type="compositionally biased region" description="Basic and acidic residues" evidence="1">
    <location>
        <begin position="138"/>
        <end position="148"/>
    </location>
</feature>
<dbReference type="InterPro" id="IPR041916">
    <property type="entry name" value="Anti_sigma_zinc_sf"/>
</dbReference>
<accession>U7DBK1</accession>
<evidence type="ECO:0000313" key="4">
    <source>
        <dbReference type="Proteomes" id="UP000017148"/>
    </source>
</evidence>
<keyword evidence="2" id="KW-1133">Transmembrane helix</keyword>
<dbReference type="OrthoDB" id="5242431at2"/>
<evidence type="ECO:0008006" key="5">
    <source>
        <dbReference type="Google" id="ProtNLM"/>
    </source>
</evidence>
<name>U7DBK1_9BACT</name>
<gene>
    <name evidence="3" type="ORF">CALK_0205</name>
</gene>
<dbReference type="EMBL" id="ASJR01000001">
    <property type="protein sequence ID" value="ERP39402.1"/>
    <property type="molecule type" value="Genomic_DNA"/>
</dbReference>
<keyword evidence="2" id="KW-0472">Membrane</keyword>
<organism evidence="3 4">
    <name type="scientific">Chitinivibrio alkaliphilus ACht1</name>
    <dbReference type="NCBI Taxonomy" id="1313304"/>
    <lineage>
        <taxon>Bacteria</taxon>
        <taxon>Pseudomonadati</taxon>
        <taxon>Fibrobacterota</taxon>
        <taxon>Chitinivibrionia</taxon>
        <taxon>Chitinivibrionales</taxon>
        <taxon>Chitinivibrionaceae</taxon>
        <taxon>Chitinivibrio</taxon>
    </lineage>
</organism>
<dbReference type="AlphaFoldDB" id="U7DBK1"/>
<feature type="transmembrane region" description="Helical" evidence="2">
    <location>
        <begin position="95"/>
        <end position="116"/>
    </location>
</feature>
<dbReference type="Gene3D" id="1.10.10.1320">
    <property type="entry name" value="Anti-sigma factor, zinc-finger domain"/>
    <property type="match status" value="1"/>
</dbReference>
<dbReference type="STRING" id="1313304.CALK_0205"/>
<evidence type="ECO:0000256" key="2">
    <source>
        <dbReference type="SAM" id="Phobius"/>
    </source>
</evidence>
<keyword evidence="2" id="KW-0812">Transmembrane</keyword>
<proteinExistence type="predicted"/>
<comment type="caution">
    <text evidence="3">The sequence shown here is derived from an EMBL/GenBank/DDBJ whole genome shotgun (WGS) entry which is preliminary data.</text>
</comment>
<dbReference type="Proteomes" id="UP000017148">
    <property type="component" value="Unassembled WGS sequence"/>
</dbReference>
<feature type="region of interest" description="Disordered" evidence="1">
    <location>
        <begin position="138"/>
        <end position="158"/>
    </location>
</feature>
<dbReference type="RefSeq" id="WP_022635762.1">
    <property type="nucleotide sequence ID" value="NZ_ASJR01000001.1"/>
</dbReference>
<evidence type="ECO:0000256" key="1">
    <source>
        <dbReference type="SAM" id="MobiDB-lite"/>
    </source>
</evidence>